<dbReference type="Pfam" id="PF13202">
    <property type="entry name" value="EF-hand_5"/>
    <property type="match status" value="2"/>
</dbReference>
<dbReference type="InterPro" id="IPR011992">
    <property type="entry name" value="EF-hand-dom_pair"/>
</dbReference>
<dbReference type="RefSeq" id="WP_126981960.1">
    <property type="nucleotide sequence ID" value="NZ_RZHD01000010.1"/>
</dbReference>
<keyword evidence="5" id="KW-1185">Reference proteome</keyword>
<dbReference type="GO" id="GO:0005509">
    <property type="term" value="F:calcium ion binding"/>
    <property type="evidence" value="ECO:0007669"/>
    <property type="project" value="InterPro"/>
</dbReference>
<feature type="domain" description="EF-hand" evidence="3">
    <location>
        <begin position="1383"/>
        <end position="1418"/>
    </location>
</feature>
<evidence type="ECO:0000313" key="4">
    <source>
        <dbReference type="EMBL" id="RUR43378.1"/>
    </source>
</evidence>
<dbReference type="SUPFAM" id="SSF47473">
    <property type="entry name" value="EF-hand"/>
    <property type="match status" value="1"/>
</dbReference>
<organism evidence="4 5">
    <name type="scientific">Vreelandella populi</name>
    <dbReference type="NCBI Taxonomy" id="2498858"/>
    <lineage>
        <taxon>Bacteria</taxon>
        <taxon>Pseudomonadati</taxon>
        <taxon>Pseudomonadota</taxon>
        <taxon>Gammaproteobacteria</taxon>
        <taxon>Oceanospirillales</taxon>
        <taxon>Halomonadaceae</taxon>
        <taxon>Vreelandella</taxon>
    </lineage>
</organism>
<protein>
    <recommendedName>
        <fullName evidence="3">EF-hand domain-containing protein</fullName>
    </recommendedName>
</protein>
<dbReference type="EMBL" id="RZHD01000010">
    <property type="protein sequence ID" value="RUR43378.1"/>
    <property type="molecule type" value="Genomic_DNA"/>
</dbReference>
<accession>A0A433L840</accession>
<feature type="coiled-coil region" evidence="1">
    <location>
        <begin position="507"/>
        <end position="541"/>
    </location>
</feature>
<dbReference type="InterPro" id="IPR002048">
    <property type="entry name" value="EF_hand_dom"/>
</dbReference>
<evidence type="ECO:0000313" key="5">
    <source>
        <dbReference type="Proteomes" id="UP000286912"/>
    </source>
</evidence>
<dbReference type="OrthoDB" id="6144932at2"/>
<sequence>MAQNYKTGLIITGDASGGIRAIKATEDELGKLNQGFSRGSRHSKSFGNDAARAGQQLGEVKHGASEATQGLTLVRQAATLAAAAFSIRQLGVYADGWSELNSRVLNVTKDLDVSEQTMGRLAETARGTYSSLNQTAEAYLNNATTLTELGYSTERQLDLSDALNNSLVISATRGQKASSVMDALSKSFADGQLRGNNFNTVIQSGGRIAEALAAGLGVTTIELRKMAADGQLTTARVFEALTSQMEVLRKEAEEMPATIADGWTLIGNSSMELVGRLDKAFGASEGIAGVMINAADAITASTEPLVDNIETIKDVATLTAIVMGGRYAAAFAASAKEVVTHTAATLAQAQADAIATTAARAKAAETLRVAAAEQAAAARALANGHAIAAATGNTTLRTKAITQMAAANQRAIAAEAGHTAAVNANAAAMARGTVAAQGMAAANRAGAGALALMGGPGGAAVVAVGALYYFREELGFVDAAAQNATNALDANSDAIRDGTAAALDATYDNLVNSLEAVSLQAQEAMAQLTELEARQAFYENSHKGMADSVTGAVDQQTEALAGLWARQVELQTAIRKNREAREDATAADRAGARALEDIVVTADAASKSTAKAAKETTTLSSAYESLLDRIQPNRRAARQYAQDVGVLSLALATGRMNTVQYMQAMGQLQESFQAAQRETEKTATASEDASQRIANSFTTWGTVADNTLRSVDDSGRDAWLGLIDGSTSALDTVKRGFQQTLAEIAHMLTTQKLTFHAAGMMGLDTTGMPGGGMNIGSLASVGNTVSGWFGGGAAVASAAPIGYASGFGAQAATGTYTGWAGSAAAGAAQTGGGFMAGAGAAMPWIGAGLLADNVLGLGITDGIVKGIGKLFGGGKTNPHLNIDTRADAGSYGHESVRSGAFGAVGFGQGTRRSNDLFGGIPEEREFLAALAASDDLLASLARSPEELNAMASAVQGVRLSASDVDGVMAQLSNRTVAAVSAIDGEFGAFVGSLGGDVDTIIARTQSAMGALTLLGDASHNLNLQFDASAAGALRAADNIAQYAGGIDQLASLQDSYYQSYFSEAERAANLQREVTQAMTEMGYAMPATRDGYRQLVEQQNRFTEAGQRNYVQLLELAGPFDQLQTMLGNAGDGVGAFADQLAALNDQISTLEADVRAAYRAFDNQSFKQQVTLLEMAGDSQAALALQRERELLSIDPLLHETQRVIWSIEDEAQAKQNATQAAQRYVSELSRVRDQLSSTFGNIAQWVDQRNATSGAPGMNLAEAGDQFARQLILAQSGDRSALQSITQYADQYLTAGEAMYASGGAFQRIQQDVLDALQDLPDQLSAEQFLADEIRDALQSVVISAMPTDERLATQLSRELVRLDTNQLTHAQVRAALSPIASDAEISRLIREVDANGDGIITQQELANLRLGGLASGIGSTLAPMFDAIDLDASGLINWDEFYSVFAGMASDDELRRIFNKLDADGSGTISRLEALGRSSEGTEDNTESLEKQAHNQLRELNGLVGEMTRTTNQFVSLNSTMLSLRDSINALGVAQEEIARIERERAGAELAAQAQILRDRQQGQRGSHNALQSELNAISNQNTAGLQNNLNAYKKELSSGPTKTRIITEADQLSAKGWSSRDIQEALGGPGRTVGRETVTDTARVNQLNQLIKQTEAQIAQQQHQNAQRASELQRQLNSSHSAISAFDAELNQLRNDYRAATGKAAPFANGGVFTNRIVSSPTYFDMGLMGEAGDEAIVPLSRGAGGRLGIDATGLMKLPDGPLELPMPNVPMPQFPALDNRDVVQVLQDLRSENKQLRTDINRLLGDVKTNTGNTANAVASSASRAEQQRRDQLEEQRAATSAARVRSRTA</sequence>
<comment type="caution">
    <text evidence="4">The sequence shown here is derived from an EMBL/GenBank/DDBJ whole genome shotgun (WGS) entry which is preliminary data.</text>
</comment>
<dbReference type="InterPro" id="IPR018247">
    <property type="entry name" value="EF_Hand_1_Ca_BS"/>
</dbReference>
<dbReference type="PROSITE" id="PS50222">
    <property type="entry name" value="EF_HAND_2"/>
    <property type="match status" value="2"/>
</dbReference>
<evidence type="ECO:0000256" key="2">
    <source>
        <dbReference type="SAM" id="MobiDB-lite"/>
    </source>
</evidence>
<feature type="coiled-coil region" evidence="1">
    <location>
        <begin position="1648"/>
        <end position="1707"/>
    </location>
</feature>
<feature type="compositionally biased region" description="Basic and acidic residues" evidence="2">
    <location>
        <begin position="1831"/>
        <end position="1842"/>
    </location>
</feature>
<name>A0A433L840_9GAMM</name>
<proteinExistence type="predicted"/>
<evidence type="ECO:0000256" key="1">
    <source>
        <dbReference type="SAM" id="Coils"/>
    </source>
</evidence>
<reference evidence="4 5" key="1">
    <citation type="submission" date="2018-12" db="EMBL/GenBank/DDBJ databases">
        <title>three novel Halomonas strain isolated from plants.</title>
        <authorList>
            <person name="Sun C."/>
        </authorList>
    </citation>
    <scope>NUCLEOTIDE SEQUENCE [LARGE SCALE GENOMIC DNA]</scope>
    <source>
        <strain evidence="4 5">RC</strain>
    </source>
</reference>
<feature type="domain" description="EF-hand" evidence="3">
    <location>
        <begin position="1427"/>
        <end position="1454"/>
    </location>
</feature>
<gene>
    <name evidence="4" type="ORF">ELY37_16810</name>
</gene>
<evidence type="ECO:0000259" key="3">
    <source>
        <dbReference type="PROSITE" id="PS50222"/>
    </source>
</evidence>
<dbReference type="NCBIfam" id="TIGR02675">
    <property type="entry name" value="tape_meas_nterm"/>
    <property type="match status" value="1"/>
</dbReference>
<dbReference type="Pfam" id="PF20155">
    <property type="entry name" value="TMP_3"/>
    <property type="match status" value="1"/>
</dbReference>
<dbReference type="Pfam" id="PF13833">
    <property type="entry name" value="EF-hand_8"/>
    <property type="match status" value="1"/>
</dbReference>
<dbReference type="PROSITE" id="PS00018">
    <property type="entry name" value="EF_HAND_1"/>
    <property type="match status" value="2"/>
</dbReference>
<feature type="region of interest" description="Disordered" evidence="2">
    <location>
        <begin position="1821"/>
        <end position="1855"/>
    </location>
</feature>
<dbReference type="PANTHER" id="PTHR34491">
    <property type="entry name" value="A-TYPE INCLUSION PROTEIN, PUTATIVE-RELATED"/>
    <property type="match status" value="1"/>
</dbReference>
<feature type="coiled-coil region" evidence="1">
    <location>
        <begin position="1527"/>
        <end position="1554"/>
    </location>
</feature>
<dbReference type="PANTHER" id="PTHR34491:SF74">
    <property type="entry name" value="DUF4456 DOMAIN-CONTAINING PROTEIN"/>
    <property type="match status" value="1"/>
</dbReference>
<keyword evidence="1" id="KW-0175">Coiled coil</keyword>
<dbReference type="Proteomes" id="UP000286912">
    <property type="component" value="Unassembled WGS sequence"/>
</dbReference>
<feature type="coiled-coil region" evidence="1">
    <location>
        <begin position="1784"/>
        <end position="1811"/>
    </location>
</feature>
<dbReference type="SMART" id="SM00054">
    <property type="entry name" value="EFh"/>
    <property type="match status" value="3"/>
</dbReference>
<dbReference type="Gene3D" id="1.10.238.10">
    <property type="entry name" value="EF-hand"/>
    <property type="match status" value="1"/>
</dbReference>
<dbReference type="InterPro" id="IPR013491">
    <property type="entry name" value="Tape_meas_N"/>
</dbReference>